<protein>
    <submittedName>
        <fullName evidence="4">Phage major capsid protein</fullName>
    </submittedName>
</protein>
<name>A0A398BW63_9RHOB</name>
<sequence length="422" mass="45784">MKKLAELRAKLADLKKQALAMLDKADAAGGFDQAAQDAYDAKKAEIEATQADIAAAERLLEERRAMDALPAAGENTVHDTDPAKTHGFKDIAEFASCVRQASRPGGQPDARLFGAPTDVHIGGAPSGEGYEVPPEYRNSIFEVVNKLDEFGPLVDEEPTAKREVKGLADETTPWGATGVQARWRGEGTKMEPSKLVTEPRTTVLHELYAFVLATEELLEDAPRLASRITNKAGQAIAWKKNSAMVYGTGVGQPLGWMNSKALVTIPKESGQVADTIVPENIIKMFSRLLTVPGDAPFWITNSDCLPSLMTMTIGDRPIWMPPNGLVDAPGGFILGRPVKLSEHAKTVGDKGDIQLVSPKGYYAARRENGPKFAQSMHLYFDYAIEAFRWTFRFGGQPHLSNPVSPANGSATKSHFIAVENRA</sequence>
<dbReference type="EMBL" id="QXXQ01000006">
    <property type="protein sequence ID" value="RID91543.1"/>
    <property type="molecule type" value="Genomic_DNA"/>
</dbReference>
<dbReference type="InterPro" id="IPR054612">
    <property type="entry name" value="Phage_capsid-like_C"/>
</dbReference>
<evidence type="ECO:0000313" key="4">
    <source>
        <dbReference type="EMBL" id="RID91543.1"/>
    </source>
</evidence>
<evidence type="ECO:0000313" key="5">
    <source>
        <dbReference type="Proteomes" id="UP000266649"/>
    </source>
</evidence>
<accession>A0A398BW63</accession>
<evidence type="ECO:0000259" key="3">
    <source>
        <dbReference type="Pfam" id="PF05065"/>
    </source>
</evidence>
<feature type="domain" description="Phage capsid-like C-terminal" evidence="3">
    <location>
        <begin position="129"/>
        <end position="404"/>
    </location>
</feature>
<dbReference type="RefSeq" id="WP_119135147.1">
    <property type="nucleotide sequence ID" value="NZ_QXXQ01000006.1"/>
</dbReference>
<dbReference type="InterPro" id="IPR024455">
    <property type="entry name" value="Phage_capsid"/>
</dbReference>
<reference evidence="4 5" key="1">
    <citation type="submission" date="2018-09" db="EMBL/GenBank/DDBJ databases">
        <title>Gemmobacter lutimaris sp. nov., a marine bacterium isolated from tidal flat.</title>
        <authorList>
            <person name="Lee D.W."/>
            <person name="Yoo Y."/>
            <person name="Kim J.-J."/>
            <person name="Kim B.S."/>
        </authorList>
    </citation>
    <scope>NUCLEOTIDE SEQUENCE [LARGE SCALE GENOMIC DNA]</scope>
    <source>
        <strain evidence="4 5">YJ-T1-11</strain>
    </source>
</reference>
<dbReference type="AlphaFoldDB" id="A0A398BW63"/>
<comment type="caution">
    <text evidence="4">The sequence shown here is derived from an EMBL/GenBank/DDBJ whole genome shotgun (WGS) entry which is preliminary data.</text>
</comment>
<proteinExistence type="predicted"/>
<dbReference type="Gene3D" id="3.30.2400.10">
    <property type="entry name" value="Major capsid protein gp5"/>
    <property type="match status" value="1"/>
</dbReference>
<dbReference type="NCBIfam" id="TIGR01554">
    <property type="entry name" value="major_cap_HK97"/>
    <property type="match status" value="1"/>
</dbReference>
<evidence type="ECO:0000256" key="1">
    <source>
        <dbReference type="ARBA" id="ARBA00004328"/>
    </source>
</evidence>
<dbReference type="Pfam" id="PF05065">
    <property type="entry name" value="Phage_capsid"/>
    <property type="match status" value="1"/>
</dbReference>
<dbReference type="SUPFAM" id="SSF56563">
    <property type="entry name" value="Major capsid protein gp5"/>
    <property type="match status" value="1"/>
</dbReference>
<evidence type="ECO:0000256" key="2">
    <source>
        <dbReference type="SAM" id="Coils"/>
    </source>
</evidence>
<organism evidence="4 5">
    <name type="scientific">Gemmobacter lutimaris</name>
    <dbReference type="NCBI Taxonomy" id="2306023"/>
    <lineage>
        <taxon>Bacteria</taxon>
        <taxon>Pseudomonadati</taxon>
        <taxon>Pseudomonadota</taxon>
        <taxon>Alphaproteobacteria</taxon>
        <taxon>Rhodobacterales</taxon>
        <taxon>Paracoccaceae</taxon>
        <taxon>Gemmobacter</taxon>
    </lineage>
</organism>
<gene>
    <name evidence="4" type="ORF">D2N39_12630</name>
</gene>
<keyword evidence="2" id="KW-0175">Coiled coil</keyword>
<comment type="subcellular location">
    <subcellularLocation>
        <location evidence="1">Virion</location>
    </subcellularLocation>
</comment>
<dbReference type="Proteomes" id="UP000266649">
    <property type="component" value="Unassembled WGS sequence"/>
</dbReference>
<keyword evidence="5" id="KW-1185">Reference proteome</keyword>
<feature type="coiled-coil region" evidence="2">
    <location>
        <begin position="4"/>
        <end position="66"/>
    </location>
</feature>
<dbReference type="OrthoDB" id="9786516at2"/>